<name>A0ABM5JG01_DRORH</name>
<evidence type="ECO:0000313" key="1">
    <source>
        <dbReference type="EnsemblMetazoa" id="XP_044317752.1"/>
    </source>
</evidence>
<dbReference type="RefSeq" id="XP_044317752.1">
    <property type="nucleotide sequence ID" value="XM_044461817.1"/>
</dbReference>
<keyword evidence="2" id="KW-1185">Reference proteome</keyword>
<protein>
    <recommendedName>
        <fullName evidence="3">Integrase catalytic domain-containing protein</fullName>
    </recommendedName>
</protein>
<dbReference type="Gene3D" id="3.30.420.10">
    <property type="entry name" value="Ribonuclease H-like superfamily/Ribonuclease H"/>
    <property type="match status" value="1"/>
</dbReference>
<dbReference type="GeneID" id="123038125"/>
<dbReference type="Proteomes" id="UP001652680">
    <property type="component" value="Unassembled WGS sequence"/>
</dbReference>
<accession>A0ABM5JG01</accession>
<sequence>MGTQMLIRCIQMSSLADDYWRLHSKRQITSSSPLASLSPFIDSFGLMRVDGRLQNSSLDYNAQHPVILPRQHPVTSAIILDLHRKNLHSGPRALLANMRLQFWPIGGRKTDRVNTTSAFMVTGLYFCGPFCYKTGVRSKVPVKTYVCVFICFATKAIHLELVQDLSTQAFLGALKRFILTRGKPARIWSDNATNFVGAKNELAELKNLFLTGPHIRAIEEFCDLFPHVRLTLEASGRLQ</sequence>
<reference evidence="2" key="1">
    <citation type="journal article" date="2021" name="Elife">
        <title>Highly contiguous assemblies of 101 drosophilid genomes.</title>
        <authorList>
            <person name="Kim B.Y."/>
            <person name="Wang J.R."/>
            <person name="Miller D.E."/>
            <person name="Barmina O."/>
            <person name="Delaney E."/>
            <person name="Thompson A."/>
            <person name="Comeault A.A."/>
            <person name="Peede D."/>
            <person name="D'Agostino E.R."/>
            <person name="Pelaez J."/>
            <person name="Aguilar J.M."/>
            <person name="Haji D."/>
            <person name="Matsunaga T."/>
            <person name="Armstrong E.E."/>
            <person name="Zych M."/>
            <person name="Ogawa Y."/>
            <person name="Stamenkovic-Radak M."/>
            <person name="Jelic M."/>
            <person name="Veselinovic M.S."/>
            <person name="Tanaskovic M."/>
            <person name="Eric P."/>
            <person name="Gao J.J."/>
            <person name="Katoh T.K."/>
            <person name="Toda M.J."/>
            <person name="Watabe H."/>
            <person name="Watada M."/>
            <person name="Davis J.S."/>
            <person name="Moyle L.C."/>
            <person name="Manoli G."/>
            <person name="Bertolini E."/>
            <person name="Kostal V."/>
            <person name="Hawley R.S."/>
            <person name="Takahashi A."/>
            <person name="Jones C.D."/>
            <person name="Price D.K."/>
            <person name="Whiteman N."/>
            <person name="Kopp A."/>
            <person name="Matute D.R."/>
            <person name="Petrov D.A."/>
        </authorList>
    </citation>
    <scope>NUCLEOTIDE SEQUENCE [LARGE SCALE GENOMIC DNA]</scope>
</reference>
<evidence type="ECO:0008006" key="3">
    <source>
        <dbReference type="Google" id="ProtNLM"/>
    </source>
</evidence>
<reference evidence="1" key="2">
    <citation type="submission" date="2025-05" db="UniProtKB">
        <authorList>
            <consortium name="EnsemblMetazoa"/>
        </authorList>
    </citation>
    <scope>IDENTIFICATION</scope>
</reference>
<dbReference type="EnsemblMetazoa" id="XM_044461817.1">
    <property type="protein sequence ID" value="XP_044317752.1"/>
    <property type="gene ID" value="LOC123038125"/>
</dbReference>
<dbReference type="InterPro" id="IPR012337">
    <property type="entry name" value="RNaseH-like_sf"/>
</dbReference>
<dbReference type="PANTHER" id="PTHR47331">
    <property type="entry name" value="PHD-TYPE DOMAIN-CONTAINING PROTEIN"/>
    <property type="match status" value="1"/>
</dbReference>
<dbReference type="InterPro" id="IPR036397">
    <property type="entry name" value="RNaseH_sf"/>
</dbReference>
<proteinExistence type="predicted"/>
<evidence type="ECO:0000313" key="2">
    <source>
        <dbReference type="Proteomes" id="UP001652680"/>
    </source>
</evidence>
<dbReference type="SUPFAM" id="SSF53098">
    <property type="entry name" value="Ribonuclease H-like"/>
    <property type="match status" value="1"/>
</dbReference>
<dbReference type="PANTHER" id="PTHR47331:SF2">
    <property type="match status" value="1"/>
</dbReference>
<organism evidence="1 2">
    <name type="scientific">Drosophila rhopaloa</name>
    <name type="common">Fruit fly</name>
    <dbReference type="NCBI Taxonomy" id="1041015"/>
    <lineage>
        <taxon>Eukaryota</taxon>
        <taxon>Metazoa</taxon>
        <taxon>Ecdysozoa</taxon>
        <taxon>Arthropoda</taxon>
        <taxon>Hexapoda</taxon>
        <taxon>Insecta</taxon>
        <taxon>Pterygota</taxon>
        <taxon>Neoptera</taxon>
        <taxon>Endopterygota</taxon>
        <taxon>Diptera</taxon>
        <taxon>Brachycera</taxon>
        <taxon>Muscomorpha</taxon>
        <taxon>Ephydroidea</taxon>
        <taxon>Drosophilidae</taxon>
        <taxon>Drosophila</taxon>
        <taxon>Sophophora</taxon>
    </lineage>
</organism>